<dbReference type="FunFam" id="3.30.160.60:FF:001752">
    <property type="entry name" value="Transcriptional factor SWI5"/>
    <property type="match status" value="1"/>
</dbReference>
<keyword evidence="3" id="KW-0677">Repeat</keyword>
<dbReference type="SMART" id="SM00355">
    <property type="entry name" value="ZnF_C2H2"/>
    <property type="match status" value="2"/>
</dbReference>
<evidence type="ECO:0000256" key="7">
    <source>
        <dbReference type="ARBA" id="ARBA00023163"/>
    </source>
</evidence>
<feature type="compositionally biased region" description="Basic and acidic residues" evidence="11">
    <location>
        <begin position="787"/>
        <end position="797"/>
    </location>
</feature>
<evidence type="ECO:0000256" key="1">
    <source>
        <dbReference type="ARBA" id="ARBA00004123"/>
    </source>
</evidence>
<feature type="compositionally biased region" description="Polar residues" evidence="11">
    <location>
        <begin position="478"/>
        <end position="494"/>
    </location>
</feature>
<dbReference type="Gene3D" id="3.30.160.60">
    <property type="entry name" value="Classic Zinc Finger"/>
    <property type="match status" value="2"/>
</dbReference>
<evidence type="ECO:0000256" key="2">
    <source>
        <dbReference type="ARBA" id="ARBA00022723"/>
    </source>
</evidence>
<feature type="region of interest" description="Disordered" evidence="11">
    <location>
        <begin position="563"/>
        <end position="588"/>
    </location>
</feature>
<evidence type="ECO:0000256" key="8">
    <source>
        <dbReference type="ARBA" id="ARBA00023242"/>
    </source>
</evidence>
<keyword evidence="10" id="KW-0175">Coiled coil</keyword>
<evidence type="ECO:0000259" key="12">
    <source>
        <dbReference type="PROSITE" id="PS50157"/>
    </source>
</evidence>
<feature type="domain" description="C2H2-type" evidence="12">
    <location>
        <begin position="640"/>
        <end position="665"/>
    </location>
</feature>
<feature type="domain" description="C2H2-type" evidence="12">
    <location>
        <begin position="610"/>
        <end position="639"/>
    </location>
</feature>
<feature type="compositionally biased region" description="Polar residues" evidence="11">
    <location>
        <begin position="437"/>
        <end position="455"/>
    </location>
</feature>
<evidence type="ECO:0000256" key="5">
    <source>
        <dbReference type="ARBA" id="ARBA00022833"/>
    </source>
</evidence>
<organism evidence="13 14">
    <name type="scientific">Zygosaccharomyces rouxii</name>
    <dbReference type="NCBI Taxonomy" id="4956"/>
    <lineage>
        <taxon>Eukaryota</taxon>
        <taxon>Fungi</taxon>
        <taxon>Dikarya</taxon>
        <taxon>Ascomycota</taxon>
        <taxon>Saccharomycotina</taxon>
        <taxon>Saccharomycetes</taxon>
        <taxon>Saccharomycetales</taxon>
        <taxon>Saccharomycetaceae</taxon>
        <taxon>Zygosaccharomyces</taxon>
    </lineage>
</organism>
<dbReference type="PANTHER" id="PTHR19818">
    <property type="entry name" value="ZINC FINGER PROTEIN ZIC AND GLI"/>
    <property type="match status" value="1"/>
</dbReference>
<name>A0A1Q3AHI6_ZYGRO</name>
<feature type="region of interest" description="Disordered" evidence="11">
    <location>
        <begin position="767"/>
        <end position="797"/>
    </location>
</feature>
<dbReference type="PROSITE" id="PS50157">
    <property type="entry name" value="ZINC_FINGER_C2H2_2"/>
    <property type="match status" value="2"/>
</dbReference>
<feature type="region of interest" description="Disordered" evidence="11">
    <location>
        <begin position="437"/>
        <end position="524"/>
    </location>
</feature>
<comment type="caution">
    <text evidence="13">The sequence shown here is derived from an EMBL/GenBank/DDBJ whole genome shotgun (WGS) entry which is preliminary data.</text>
</comment>
<keyword evidence="6" id="KW-0805">Transcription regulation</keyword>
<dbReference type="Proteomes" id="UP000187013">
    <property type="component" value="Unassembled WGS sequence"/>
</dbReference>
<keyword evidence="8" id="KW-0539">Nucleus</keyword>
<feature type="region of interest" description="Disordered" evidence="11">
    <location>
        <begin position="143"/>
        <end position="171"/>
    </location>
</feature>
<evidence type="ECO:0000256" key="4">
    <source>
        <dbReference type="ARBA" id="ARBA00022771"/>
    </source>
</evidence>
<dbReference type="GO" id="GO:0045944">
    <property type="term" value="P:positive regulation of transcription by RNA polymerase II"/>
    <property type="evidence" value="ECO:0007669"/>
    <property type="project" value="UniProtKB-ARBA"/>
</dbReference>
<reference evidence="13 14" key="1">
    <citation type="submission" date="2016-08" db="EMBL/GenBank/DDBJ databases">
        <title>Draft genome sequence of allopolyploid Zygosaccharomyces rouxii.</title>
        <authorList>
            <person name="Watanabe J."/>
            <person name="Uehara K."/>
            <person name="Mogi Y."/>
            <person name="Tsukioka Y."/>
        </authorList>
    </citation>
    <scope>NUCLEOTIDE SEQUENCE [LARGE SCALE GENOMIC DNA]</scope>
    <source>
        <strain evidence="13 14">NBRC 110957</strain>
    </source>
</reference>
<feature type="compositionally biased region" description="Low complexity" evidence="11">
    <location>
        <begin position="243"/>
        <end position="267"/>
    </location>
</feature>
<proteinExistence type="predicted"/>
<evidence type="ECO:0000256" key="11">
    <source>
        <dbReference type="SAM" id="MobiDB-lite"/>
    </source>
</evidence>
<protein>
    <recommendedName>
        <fullName evidence="12">C2H2-type domain-containing protein</fullName>
    </recommendedName>
</protein>
<dbReference type="PROSITE" id="PS00028">
    <property type="entry name" value="ZINC_FINGER_C2H2_1"/>
    <property type="match status" value="2"/>
</dbReference>
<evidence type="ECO:0000256" key="6">
    <source>
        <dbReference type="ARBA" id="ARBA00023015"/>
    </source>
</evidence>
<dbReference type="InterPro" id="IPR013087">
    <property type="entry name" value="Znf_C2H2_type"/>
</dbReference>
<dbReference type="InterPro" id="IPR050329">
    <property type="entry name" value="GLI_C2H2-zinc-finger"/>
</dbReference>
<dbReference type="GO" id="GO:0000981">
    <property type="term" value="F:DNA-binding transcription factor activity, RNA polymerase II-specific"/>
    <property type="evidence" value="ECO:0007669"/>
    <property type="project" value="UniProtKB-ARBA"/>
</dbReference>
<evidence type="ECO:0000256" key="9">
    <source>
        <dbReference type="PROSITE-ProRule" id="PRU00042"/>
    </source>
</evidence>
<dbReference type="FunFam" id="3.30.160.60:FF:000125">
    <property type="entry name" value="Putative zinc finger protein 143"/>
    <property type="match status" value="1"/>
</dbReference>
<evidence type="ECO:0000313" key="13">
    <source>
        <dbReference type="EMBL" id="GAV55125.1"/>
    </source>
</evidence>
<dbReference type="GO" id="GO:0008270">
    <property type="term" value="F:zinc ion binding"/>
    <property type="evidence" value="ECO:0007669"/>
    <property type="project" value="UniProtKB-KW"/>
</dbReference>
<feature type="coiled-coil region" evidence="10">
    <location>
        <begin position="177"/>
        <end position="215"/>
    </location>
</feature>
<keyword evidence="2" id="KW-0479">Metal-binding</keyword>
<feature type="compositionally biased region" description="Polar residues" evidence="11">
    <location>
        <begin position="284"/>
        <end position="303"/>
    </location>
</feature>
<keyword evidence="7" id="KW-0804">Transcription</keyword>
<dbReference type="Pfam" id="PF00096">
    <property type="entry name" value="zf-C2H2"/>
    <property type="match status" value="2"/>
</dbReference>
<dbReference type="InterPro" id="IPR036236">
    <property type="entry name" value="Znf_C2H2_sf"/>
</dbReference>
<evidence type="ECO:0000256" key="3">
    <source>
        <dbReference type="ARBA" id="ARBA00022737"/>
    </source>
</evidence>
<feature type="compositionally biased region" description="Polar residues" evidence="11">
    <location>
        <begin position="572"/>
        <end position="582"/>
    </location>
</feature>
<dbReference type="GO" id="GO:0000978">
    <property type="term" value="F:RNA polymerase II cis-regulatory region sequence-specific DNA binding"/>
    <property type="evidence" value="ECO:0007669"/>
    <property type="project" value="TreeGrafter"/>
</dbReference>
<evidence type="ECO:0000256" key="10">
    <source>
        <dbReference type="SAM" id="Coils"/>
    </source>
</evidence>
<keyword evidence="5" id="KW-0862">Zinc</keyword>
<dbReference type="PANTHER" id="PTHR19818:SF144">
    <property type="entry name" value="METALLOTHIONEIN EXPRESSION ACTIVATOR-RELATED"/>
    <property type="match status" value="1"/>
</dbReference>
<keyword evidence="4 9" id="KW-0863">Zinc-finger</keyword>
<feature type="region of interest" description="Disordered" evidence="11">
    <location>
        <begin position="106"/>
        <end position="125"/>
    </location>
</feature>
<feature type="compositionally biased region" description="Polar residues" evidence="11">
    <location>
        <begin position="230"/>
        <end position="242"/>
    </location>
</feature>
<evidence type="ECO:0000313" key="14">
    <source>
        <dbReference type="Proteomes" id="UP000187013"/>
    </source>
</evidence>
<feature type="region of interest" description="Disordered" evidence="11">
    <location>
        <begin position="225"/>
        <end position="307"/>
    </location>
</feature>
<dbReference type="AlphaFoldDB" id="A0A1Q3AHI6"/>
<gene>
    <name evidence="13" type="ORF">ZYGR_0AS04480</name>
</gene>
<accession>A0A1Q3AHI6</accession>
<sequence>MESAADPWNINPSEIMRGSMNSDPYLGFGNNVNNNSYNNLEASEMGFGQDDFEKLLGFGCEDVDNLLSQELKDLDIPLMPQATKPDGDSDGVTGLGFNGFNEDPYSLNRNKNSHKRAPSGTAIFGFHNHNKTLSISNWQKAFGDSQDHHQQQQQQPQQTPLASVEEGGPDKSLGQVLLKQQEELRIALEKQQEVNKKLEEQLEANRIQQERLQRVLGEQDVTAHKFVPSENASPQSATRTPANNGKNGSIIGDDGNIIITSNSNNGGYKFPPPANLEPPAYGPGSQTAMNGSPTRKSSRNRTPPINDDLRENVVEDVAMTNYLGPEIEQKDIVADSSHFLKKRNAQAGFNNSFPFQDQARSPVNTRSMAQHNKKESTISTVSTIPQHLDDNENSDSEFGGLLGLGIQSMNGKRSSPRNYSLRPPPIDVMPPIPGSTDNTPIAKQPQLPQKHTFQHTPVKHQHTPIKNPHPPIPQPTQGYYSNAGISTGTGTGLSENPFRDPIATPQLKPPSDHSSRRNSGCSTDYNEIIGEHRPDFNEEGQRMGNGDEPESRFIVAKTPSPILKSQGRFEGSSPQCDSTNVSPLKITRKPTTLPRGSIDRYVKELPDKLFECQYHGCGKIFKRRYNIRSHIQTHLEDRPYVCDFEGCDKAFVRNHDLVRHKKSHAEKCYACPCGKKFNREDALIVHRSRMICSGGKRYENVVIKKSPRRRGRPKKDGYSSTQSSPVKENVERSNDGYLIYKMEEQLRNEMEEYGLLRPPPNLAVTNHALLLSPSPSSDNSDMGSPKYELKEPEKKTS</sequence>
<dbReference type="EMBL" id="BDGX01000045">
    <property type="protein sequence ID" value="GAV55125.1"/>
    <property type="molecule type" value="Genomic_DNA"/>
</dbReference>
<comment type="subcellular location">
    <subcellularLocation>
        <location evidence="1">Nucleus</location>
    </subcellularLocation>
</comment>
<dbReference type="GO" id="GO:0005634">
    <property type="term" value="C:nucleus"/>
    <property type="evidence" value="ECO:0007669"/>
    <property type="project" value="UniProtKB-SubCell"/>
</dbReference>
<dbReference type="OrthoDB" id="3437960at2759"/>
<feature type="region of interest" description="Disordered" evidence="11">
    <location>
        <begin position="704"/>
        <end position="732"/>
    </location>
</feature>
<dbReference type="SUPFAM" id="SSF57667">
    <property type="entry name" value="beta-beta-alpha zinc fingers"/>
    <property type="match status" value="1"/>
</dbReference>